<dbReference type="OrthoDB" id="5984008at2759"/>
<reference evidence="1" key="1">
    <citation type="submission" date="2020-06" db="EMBL/GenBank/DDBJ databases">
        <title>Draft genome of Bugula neritina, a colonial animal packing powerful symbionts and potential medicines.</title>
        <authorList>
            <person name="Rayko M."/>
        </authorList>
    </citation>
    <scope>NUCLEOTIDE SEQUENCE [LARGE SCALE GENOMIC DNA]</scope>
    <source>
        <strain evidence="1">Kwan_BN1</strain>
    </source>
</reference>
<organism evidence="1 2">
    <name type="scientific">Bugula neritina</name>
    <name type="common">Brown bryozoan</name>
    <name type="synonym">Sertularia neritina</name>
    <dbReference type="NCBI Taxonomy" id="10212"/>
    <lineage>
        <taxon>Eukaryota</taxon>
        <taxon>Metazoa</taxon>
        <taxon>Spiralia</taxon>
        <taxon>Lophotrochozoa</taxon>
        <taxon>Bryozoa</taxon>
        <taxon>Gymnolaemata</taxon>
        <taxon>Cheilostomatida</taxon>
        <taxon>Flustrina</taxon>
        <taxon>Buguloidea</taxon>
        <taxon>Bugulidae</taxon>
        <taxon>Bugula</taxon>
    </lineage>
</organism>
<dbReference type="Proteomes" id="UP000593567">
    <property type="component" value="Unassembled WGS sequence"/>
</dbReference>
<dbReference type="SUPFAM" id="SSF53850">
    <property type="entry name" value="Periplasmic binding protein-like II"/>
    <property type="match status" value="1"/>
</dbReference>
<dbReference type="Gene3D" id="3.40.190.10">
    <property type="entry name" value="Periplasmic binding protein-like II"/>
    <property type="match status" value="1"/>
</dbReference>
<evidence type="ECO:0000313" key="1">
    <source>
        <dbReference type="EMBL" id="KAF6034429.1"/>
    </source>
</evidence>
<gene>
    <name evidence="1" type="ORF">EB796_007265</name>
</gene>
<protein>
    <submittedName>
        <fullName evidence="1">Uncharacterized protein</fullName>
    </submittedName>
</protein>
<sequence length="98" mass="11054">MAAPSDSAAETFVKKVRPELYDQMIQHHVTDTVEGTQQIKNGEIDVFIHDKAIIEYVTRHENFDCSLYTLGAVSSDSYGSAFPKNKYQDLRVSSSRIL</sequence>
<proteinExistence type="predicted"/>
<keyword evidence="2" id="KW-1185">Reference proteome</keyword>
<dbReference type="AlphaFoldDB" id="A0A7J7K723"/>
<accession>A0A7J7K723</accession>
<name>A0A7J7K723_BUGNE</name>
<comment type="caution">
    <text evidence="1">The sequence shown here is derived from an EMBL/GenBank/DDBJ whole genome shotgun (WGS) entry which is preliminary data.</text>
</comment>
<dbReference type="EMBL" id="VXIV02001075">
    <property type="protein sequence ID" value="KAF6034429.1"/>
    <property type="molecule type" value="Genomic_DNA"/>
</dbReference>
<evidence type="ECO:0000313" key="2">
    <source>
        <dbReference type="Proteomes" id="UP000593567"/>
    </source>
</evidence>